<keyword evidence="1" id="KW-0472">Membrane</keyword>
<sequence length="386" mass="44538">MLSQFKRLPVIILLAIIPVLAVWAPFFFNAKGVLGVPIPTGGMGTIVQNYDGPLYIVVAKTFYNPELIKQNFSFDLPVEYYAAHFPMFPLLIRLVSLTGLWYPYSMLVLTVFTSIIALWFFYKYAYDFVSKENALWLTAVFALFPARWLIVRSVGSPEPLFLASIVASIYYFQHKKYWLAGIFGAIAQLTKSPGILLFVAYGAAVSLPALKHAASTSIQKLFDRFEFKSYPLLLIPFALIAVFFIYQNRLGDFFAYFNSGDNMHLFFPPFQIFNYAQDWVNTHWLEEIIFVYMFGAFGFLQLLKQKRFTLASFMGIFFAVTIFISHRDLLRYSLPMVPFIIIAFEKVIGSREFRYVYAFLVLPIYLFTLAYISQNHMQISDWAPLL</sequence>
<feature type="transmembrane region" description="Helical" evidence="1">
    <location>
        <begin position="101"/>
        <end position="122"/>
    </location>
</feature>
<feature type="transmembrane region" description="Helical" evidence="1">
    <location>
        <begin position="355"/>
        <end position="372"/>
    </location>
</feature>
<dbReference type="EMBL" id="LBUZ01000037">
    <property type="protein sequence ID" value="KKQ74240.1"/>
    <property type="molecule type" value="Genomic_DNA"/>
</dbReference>
<feature type="transmembrane region" description="Helical" evidence="1">
    <location>
        <begin position="308"/>
        <end position="326"/>
    </location>
</feature>
<feature type="transmembrane region" description="Helical" evidence="1">
    <location>
        <begin position="7"/>
        <end position="28"/>
    </location>
</feature>
<gene>
    <name evidence="2" type="ORF">US96_C0037G0005</name>
</gene>
<dbReference type="AlphaFoldDB" id="A0A0G0KFJ3"/>
<reference evidence="2 3" key="1">
    <citation type="journal article" date="2015" name="Nature">
        <title>rRNA introns, odd ribosomes, and small enigmatic genomes across a large radiation of phyla.</title>
        <authorList>
            <person name="Brown C.T."/>
            <person name="Hug L.A."/>
            <person name="Thomas B.C."/>
            <person name="Sharon I."/>
            <person name="Castelle C.J."/>
            <person name="Singh A."/>
            <person name="Wilkins M.J."/>
            <person name="Williams K.H."/>
            <person name="Banfield J.F."/>
        </authorList>
    </citation>
    <scope>NUCLEOTIDE SEQUENCE [LARGE SCALE GENOMIC DNA]</scope>
</reference>
<organism evidence="2 3">
    <name type="scientific">Candidatus Woesebacteria bacterium GW2011_GWB1_38_5b</name>
    <dbReference type="NCBI Taxonomy" id="1618569"/>
    <lineage>
        <taxon>Bacteria</taxon>
        <taxon>Candidatus Woeseibacteriota</taxon>
    </lineage>
</organism>
<name>A0A0G0KFJ3_9BACT</name>
<proteinExistence type="predicted"/>
<feature type="transmembrane region" description="Helical" evidence="1">
    <location>
        <begin position="230"/>
        <end position="246"/>
    </location>
</feature>
<feature type="transmembrane region" description="Helical" evidence="1">
    <location>
        <begin position="134"/>
        <end position="150"/>
    </location>
</feature>
<feature type="transmembrane region" description="Helical" evidence="1">
    <location>
        <begin position="332"/>
        <end position="348"/>
    </location>
</feature>
<keyword evidence="1" id="KW-1133">Transmembrane helix</keyword>
<protein>
    <recommendedName>
        <fullName evidence="4">Glycosyltransferase RgtA/B/C/D-like domain-containing protein</fullName>
    </recommendedName>
</protein>
<dbReference type="Proteomes" id="UP000034181">
    <property type="component" value="Unassembled WGS sequence"/>
</dbReference>
<evidence type="ECO:0008006" key="4">
    <source>
        <dbReference type="Google" id="ProtNLM"/>
    </source>
</evidence>
<evidence type="ECO:0000256" key="1">
    <source>
        <dbReference type="SAM" id="Phobius"/>
    </source>
</evidence>
<evidence type="ECO:0000313" key="2">
    <source>
        <dbReference type="EMBL" id="KKQ74240.1"/>
    </source>
</evidence>
<evidence type="ECO:0000313" key="3">
    <source>
        <dbReference type="Proteomes" id="UP000034181"/>
    </source>
</evidence>
<keyword evidence="1" id="KW-0812">Transmembrane</keyword>
<feature type="transmembrane region" description="Helical" evidence="1">
    <location>
        <begin position="284"/>
        <end position="303"/>
    </location>
</feature>
<comment type="caution">
    <text evidence="2">The sequence shown here is derived from an EMBL/GenBank/DDBJ whole genome shotgun (WGS) entry which is preliminary data.</text>
</comment>
<accession>A0A0G0KFJ3</accession>
<feature type="transmembrane region" description="Helical" evidence="1">
    <location>
        <begin position="193"/>
        <end position="210"/>
    </location>
</feature>